<keyword evidence="4" id="KW-1185">Reference proteome</keyword>
<sequence>MRKQGTAALALSLLVLGFTGCSTAGGGSAPGEPAPGKAAPAKEPDPVTLKLFTHQPVTADDFQLLIADPVKKKYPYIIVELLPYKSTDLENVVASKEQFDLITIWNGNMNPNKELGIFGDITPLTKTAGFDLGRFDQEALKTLRSLSDQGELYGLPYNMQFNALYYNKDLFDKFGVPYPQDGMTWDDTLALAKRLSRNEGGVQYSGLGMDAWSRLTYPLSLIPVDAKTNRAAVNSEPYRKAFSLGKQIFSIQVNAANFTTNDFIKEKRQAMLASVNLLDLLSKSEGLNWDIAQFPSYKETPNIYGMYDLHVIAISSTSKYKDAAMKALEVLFSDDNQKISTRKTGRVSLLTNPDIRKEFGADNPILKDKKLNSIFKSTPAFAPPFSKFQSKGSEVVLKHYKDFLADKKDLNTMLRDAEEEINQYIKTQ</sequence>
<feature type="signal peptide" evidence="2">
    <location>
        <begin position="1"/>
        <end position="24"/>
    </location>
</feature>
<keyword evidence="1" id="KW-0175">Coiled coil</keyword>
<dbReference type="Pfam" id="PF01547">
    <property type="entry name" value="SBP_bac_1"/>
    <property type="match status" value="1"/>
</dbReference>
<evidence type="ECO:0000256" key="2">
    <source>
        <dbReference type="SAM" id="SignalP"/>
    </source>
</evidence>
<evidence type="ECO:0000313" key="3">
    <source>
        <dbReference type="EMBL" id="MFB9754831.1"/>
    </source>
</evidence>
<dbReference type="PROSITE" id="PS51257">
    <property type="entry name" value="PROKAR_LIPOPROTEIN"/>
    <property type="match status" value="1"/>
</dbReference>
<gene>
    <name evidence="3" type="ORF">ACFFNY_24935</name>
</gene>
<dbReference type="EMBL" id="JBHMAG010000016">
    <property type="protein sequence ID" value="MFB9754831.1"/>
    <property type="molecule type" value="Genomic_DNA"/>
</dbReference>
<dbReference type="InterPro" id="IPR050490">
    <property type="entry name" value="Bact_solute-bd_prot1"/>
</dbReference>
<protein>
    <submittedName>
        <fullName evidence="3">ABC transporter substrate-binding protein</fullName>
    </submittedName>
</protein>
<reference evidence="3 4" key="1">
    <citation type="submission" date="2024-09" db="EMBL/GenBank/DDBJ databases">
        <authorList>
            <person name="Sun Q."/>
            <person name="Mori K."/>
        </authorList>
    </citation>
    <scope>NUCLEOTIDE SEQUENCE [LARGE SCALE GENOMIC DNA]</scope>
    <source>
        <strain evidence="3 4">JCM 12520</strain>
    </source>
</reference>
<dbReference type="InterPro" id="IPR006059">
    <property type="entry name" value="SBP"/>
</dbReference>
<comment type="caution">
    <text evidence="3">The sequence shown here is derived from an EMBL/GenBank/DDBJ whole genome shotgun (WGS) entry which is preliminary data.</text>
</comment>
<dbReference type="Gene3D" id="3.40.190.10">
    <property type="entry name" value="Periplasmic binding protein-like II"/>
    <property type="match status" value="1"/>
</dbReference>
<dbReference type="RefSeq" id="WP_344909760.1">
    <property type="nucleotide sequence ID" value="NZ_BAAAYO010000008.1"/>
</dbReference>
<dbReference type="SUPFAM" id="SSF53850">
    <property type="entry name" value="Periplasmic binding protein-like II"/>
    <property type="match status" value="1"/>
</dbReference>
<evidence type="ECO:0000256" key="1">
    <source>
        <dbReference type="SAM" id="Coils"/>
    </source>
</evidence>
<dbReference type="PANTHER" id="PTHR43649">
    <property type="entry name" value="ARABINOSE-BINDING PROTEIN-RELATED"/>
    <property type="match status" value="1"/>
</dbReference>
<dbReference type="Proteomes" id="UP001589619">
    <property type="component" value="Unassembled WGS sequence"/>
</dbReference>
<organism evidence="3 4">
    <name type="scientific">Paenibacillus hodogayensis</name>
    <dbReference type="NCBI Taxonomy" id="279208"/>
    <lineage>
        <taxon>Bacteria</taxon>
        <taxon>Bacillati</taxon>
        <taxon>Bacillota</taxon>
        <taxon>Bacilli</taxon>
        <taxon>Bacillales</taxon>
        <taxon>Paenibacillaceae</taxon>
        <taxon>Paenibacillus</taxon>
    </lineage>
</organism>
<evidence type="ECO:0000313" key="4">
    <source>
        <dbReference type="Proteomes" id="UP001589619"/>
    </source>
</evidence>
<feature type="coiled-coil region" evidence="1">
    <location>
        <begin position="400"/>
        <end position="427"/>
    </location>
</feature>
<dbReference type="PANTHER" id="PTHR43649:SF12">
    <property type="entry name" value="DIACETYLCHITOBIOSE BINDING PROTEIN DASA"/>
    <property type="match status" value="1"/>
</dbReference>
<name>A0ABV5W2Q5_9BACL</name>
<accession>A0ABV5W2Q5</accession>
<feature type="chain" id="PRO_5047184136" evidence="2">
    <location>
        <begin position="25"/>
        <end position="428"/>
    </location>
</feature>
<proteinExistence type="predicted"/>
<keyword evidence="2" id="KW-0732">Signal</keyword>